<evidence type="ECO:0000313" key="2">
    <source>
        <dbReference type="Proteomes" id="UP000593567"/>
    </source>
</evidence>
<keyword evidence="2" id="KW-1185">Reference proteome</keyword>
<dbReference type="Proteomes" id="UP000593567">
    <property type="component" value="Unassembled WGS sequence"/>
</dbReference>
<organism evidence="1 2">
    <name type="scientific">Bugula neritina</name>
    <name type="common">Brown bryozoan</name>
    <name type="synonym">Sertularia neritina</name>
    <dbReference type="NCBI Taxonomy" id="10212"/>
    <lineage>
        <taxon>Eukaryota</taxon>
        <taxon>Metazoa</taxon>
        <taxon>Spiralia</taxon>
        <taxon>Lophotrochozoa</taxon>
        <taxon>Bryozoa</taxon>
        <taxon>Gymnolaemata</taxon>
        <taxon>Cheilostomatida</taxon>
        <taxon>Flustrina</taxon>
        <taxon>Buguloidea</taxon>
        <taxon>Bugulidae</taxon>
        <taxon>Bugula</taxon>
    </lineage>
</organism>
<protein>
    <submittedName>
        <fullName evidence="1">Uncharacterized protein</fullName>
    </submittedName>
</protein>
<name>A0A7J7KMM0_BUGNE</name>
<dbReference type="OrthoDB" id="258495at2759"/>
<dbReference type="EMBL" id="VXIV02000266">
    <property type="protein sequence ID" value="KAF6039405.1"/>
    <property type="molecule type" value="Genomic_DNA"/>
</dbReference>
<evidence type="ECO:0000313" key="1">
    <source>
        <dbReference type="EMBL" id="KAF6039405.1"/>
    </source>
</evidence>
<sequence>MGWGVIFPDDDLSDSEEQIVLCYLTINRNVILTRALIQPAGGLHATVVLPYGCEKVRLVFDALTIGTHPFTRQNVQQLYKEAQTVIEEEKRAIALGLELPFEHKRLQDFYKPLPDSEGGVGSTPHPLGGEDSFGIHTADEFVNHKKSKMCTIL</sequence>
<comment type="caution">
    <text evidence="1">The sequence shown here is derived from an EMBL/GenBank/DDBJ whole genome shotgun (WGS) entry which is preliminary data.</text>
</comment>
<dbReference type="AlphaFoldDB" id="A0A7J7KMM0"/>
<gene>
    <name evidence="1" type="ORF">EB796_002286</name>
</gene>
<proteinExistence type="predicted"/>
<accession>A0A7J7KMM0</accession>
<reference evidence="1" key="1">
    <citation type="submission" date="2020-06" db="EMBL/GenBank/DDBJ databases">
        <title>Draft genome of Bugula neritina, a colonial animal packing powerful symbionts and potential medicines.</title>
        <authorList>
            <person name="Rayko M."/>
        </authorList>
    </citation>
    <scope>NUCLEOTIDE SEQUENCE [LARGE SCALE GENOMIC DNA]</scope>
    <source>
        <strain evidence="1">Kwan_BN1</strain>
    </source>
</reference>